<evidence type="ECO:0000259" key="6">
    <source>
        <dbReference type="SMART" id="SM00983"/>
    </source>
</evidence>
<dbReference type="Pfam" id="PF04265">
    <property type="entry name" value="TPK_B1_binding"/>
    <property type="match status" value="1"/>
</dbReference>
<dbReference type="Pfam" id="PF04263">
    <property type="entry name" value="TPK_catalytic"/>
    <property type="match status" value="1"/>
</dbReference>
<dbReference type="InterPro" id="IPR036759">
    <property type="entry name" value="TPK_catalytic_sf"/>
</dbReference>
<sequence length="200" mass="21645">MKAIILLNGEPYRGEIAEGAYVYCCDGAYKWAKDKVRIDENLGDYDSLPIIPTPAPKEIYPSEKNETDGEIALHRAIAAGATSITVYGGGGAREDHFLGNLHLLYAAHKKGVRAEMITNYSRIFAGEGFISIDGCKGKTLSVLPFGGNVRVKESGGLKYPLHELELCYGTTRGISNIALEDEAYLLSEGTVLIMIDAEAV</sequence>
<dbReference type="EMBL" id="DXAJ01000110">
    <property type="protein sequence ID" value="HJA03177.1"/>
    <property type="molecule type" value="Genomic_DNA"/>
</dbReference>
<evidence type="ECO:0000256" key="2">
    <source>
        <dbReference type="ARBA" id="ARBA00022741"/>
    </source>
</evidence>
<keyword evidence="2" id="KW-0547">Nucleotide-binding</keyword>
<comment type="caution">
    <text evidence="7">The sequence shown here is derived from an EMBL/GenBank/DDBJ whole genome shotgun (WGS) entry which is preliminary data.</text>
</comment>
<protein>
    <recommendedName>
        <fullName evidence="5">Thiamine diphosphokinase</fullName>
        <ecNumber evidence="5">2.7.6.2</ecNumber>
    </recommendedName>
</protein>
<dbReference type="PANTHER" id="PTHR41299">
    <property type="entry name" value="THIAMINE PYROPHOSPHOKINASE"/>
    <property type="match status" value="1"/>
</dbReference>
<dbReference type="EC" id="2.7.6.2" evidence="5"/>
<dbReference type="Gene3D" id="3.40.50.10240">
    <property type="entry name" value="Thiamin pyrophosphokinase, catalytic domain"/>
    <property type="match status" value="1"/>
</dbReference>
<dbReference type="InterPro" id="IPR036371">
    <property type="entry name" value="TPK_B1-bd_sf"/>
</dbReference>
<dbReference type="InterPro" id="IPR006282">
    <property type="entry name" value="Thi_PPkinase"/>
</dbReference>
<feature type="domain" description="Thiamin pyrophosphokinase thiamin-binding" evidence="6">
    <location>
        <begin position="126"/>
        <end position="192"/>
    </location>
</feature>
<dbReference type="GO" id="GO:0030975">
    <property type="term" value="F:thiamine binding"/>
    <property type="evidence" value="ECO:0007669"/>
    <property type="project" value="InterPro"/>
</dbReference>
<evidence type="ECO:0000313" key="7">
    <source>
        <dbReference type="EMBL" id="HJA03177.1"/>
    </source>
</evidence>
<dbReference type="Proteomes" id="UP000824221">
    <property type="component" value="Unassembled WGS sequence"/>
</dbReference>
<reference evidence="7" key="1">
    <citation type="journal article" date="2021" name="PeerJ">
        <title>Extensive microbial diversity within the chicken gut microbiome revealed by metagenomics and culture.</title>
        <authorList>
            <person name="Gilroy R."/>
            <person name="Ravi A."/>
            <person name="Getino M."/>
            <person name="Pursley I."/>
            <person name="Horton D.L."/>
            <person name="Alikhan N.F."/>
            <person name="Baker D."/>
            <person name="Gharbi K."/>
            <person name="Hall N."/>
            <person name="Watson M."/>
            <person name="Adriaenssens E.M."/>
            <person name="Foster-Nyarko E."/>
            <person name="Jarju S."/>
            <person name="Secka A."/>
            <person name="Antonio M."/>
            <person name="Oren A."/>
            <person name="Chaudhuri R.R."/>
            <person name="La Ragione R."/>
            <person name="Hildebrand F."/>
            <person name="Pallen M.J."/>
        </authorList>
    </citation>
    <scope>NUCLEOTIDE SEQUENCE</scope>
    <source>
        <strain evidence="7">CHK156-179</strain>
    </source>
</reference>
<evidence type="ECO:0000256" key="5">
    <source>
        <dbReference type="NCBIfam" id="TIGR01378"/>
    </source>
</evidence>
<evidence type="ECO:0000313" key="8">
    <source>
        <dbReference type="Proteomes" id="UP000824221"/>
    </source>
</evidence>
<dbReference type="NCBIfam" id="TIGR01378">
    <property type="entry name" value="thi_PPkinase"/>
    <property type="match status" value="1"/>
</dbReference>
<dbReference type="SUPFAM" id="SSF63999">
    <property type="entry name" value="Thiamin pyrophosphokinase, catalytic domain"/>
    <property type="match status" value="1"/>
</dbReference>
<gene>
    <name evidence="7" type="ORF">H9797_07375</name>
</gene>
<dbReference type="InterPro" id="IPR053149">
    <property type="entry name" value="TPK"/>
</dbReference>
<dbReference type="SMART" id="SM00983">
    <property type="entry name" value="TPK_B1_binding"/>
    <property type="match status" value="1"/>
</dbReference>
<dbReference type="InterPro" id="IPR007371">
    <property type="entry name" value="TPK_catalytic"/>
</dbReference>
<organism evidence="7 8">
    <name type="scientific">Candidatus Gallimonas gallistercoris</name>
    <dbReference type="NCBI Taxonomy" id="2838602"/>
    <lineage>
        <taxon>Bacteria</taxon>
        <taxon>Bacillati</taxon>
        <taxon>Bacillota</taxon>
        <taxon>Clostridia</taxon>
        <taxon>Candidatus Gallimonas</taxon>
    </lineage>
</organism>
<dbReference type="GO" id="GO:0005524">
    <property type="term" value="F:ATP binding"/>
    <property type="evidence" value="ECO:0007669"/>
    <property type="project" value="UniProtKB-KW"/>
</dbReference>
<dbReference type="SUPFAM" id="SSF63862">
    <property type="entry name" value="Thiamin pyrophosphokinase, substrate-binding domain"/>
    <property type="match status" value="1"/>
</dbReference>
<dbReference type="CDD" id="cd07995">
    <property type="entry name" value="TPK"/>
    <property type="match status" value="1"/>
</dbReference>
<proteinExistence type="predicted"/>
<keyword evidence="4" id="KW-0067">ATP-binding</keyword>
<dbReference type="GO" id="GO:0006772">
    <property type="term" value="P:thiamine metabolic process"/>
    <property type="evidence" value="ECO:0007669"/>
    <property type="project" value="UniProtKB-UniRule"/>
</dbReference>
<evidence type="ECO:0000256" key="4">
    <source>
        <dbReference type="ARBA" id="ARBA00022840"/>
    </source>
</evidence>
<keyword evidence="3" id="KW-0418">Kinase</keyword>
<reference evidence="7" key="2">
    <citation type="submission" date="2021-04" db="EMBL/GenBank/DDBJ databases">
        <authorList>
            <person name="Gilroy R."/>
        </authorList>
    </citation>
    <scope>NUCLEOTIDE SEQUENCE</scope>
    <source>
        <strain evidence="7">CHK156-179</strain>
    </source>
</reference>
<dbReference type="GO" id="GO:0016301">
    <property type="term" value="F:kinase activity"/>
    <property type="evidence" value="ECO:0007669"/>
    <property type="project" value="UniProtKB-KW"/>
</dbReference>
<evidence type="ECO:0000256" key="1">
    <source>
        <dbReference type="ARBA" id="ARBA00022679"/>
    </source>
</evidence>
<accession>A0A9D2H3B6</accession>
<evidence type="ECO:0000256" key="3">
    <source>
        <dbReference type="ARBA" id="ARBA00022777"/>
    </source>
</evidence>
<dbReference type="PANTHER" id="PTHR41299:SF1">
    <property type="entry name" value="THIAMINE PYROPHOSPHOKINASE"/>
    <property type="match status" value="1"/>
</dbReference>
<dbReference type="AlphaFoldDB" id="A0A9D2H3B6"/>
<name>A0A9D2H3B6_9FIRM</name>
<dbReference type="GO" id="GO:0009229">
    <property type="term" value="P:thiamine diphosphate biosynthetic process"/>
    <property type="evidence" value="ECO:0007669"/>
    <property type="project" value="InterPro"/>
</dbReference>
<dbReference type="InterPro" id="IPR007373">
    <property type="entry name" value="Thiamin_PyroPKinase_B1-bd"/>
</dbReference>
<dbReference type="GO" id="GO:0004788">
    <property type="term" value="F:thiamine diphosphokinase activity"/>
    <property type="evidence" value="ECO:0007669"/>
    <property type="project" value="UniProtKB-UniRule"/>
</dbReference>
<keyword evidence="1 7" id="KW-0808">Transferase</keyword>